<gene>
    <name evidence="1" type="ORF">Tco_0859967</name>
</gene>
<evidence type="ECO:0000313" key="2">
    <source>
        <dbReference type="Proteomes" id="UP001151760"/>
    </source>
</evidence>
<proteinExistence type="predicted"/>
<reference evidence="1" key="1">
    <citation type="journal article" date="2022" name="Int. J. Mol. Sci.">
        <title>Draft Genome of Tanacetum Coccineum: Genomic Comparison of Closely Related Tanacetum-Family Plants.</title>
        <authorList>
            <person name="Yamashiro T."/>
            <person name="Shiraishi A."/>
            <person name="Nakayama K."/>
            <person name="Satake H."/>
        </authorList>
    </citation>
    <scope>NUCLEOTIDE SEQUENCE</scope>
</reference>
<protein>
    <submittedName>
        <fullName evidence="1">Uncharacterized protein</fullName>
    </submittedName>
</protein>
<dbReference type="Proteomes" id="UP001151760">
    <property type="component" value="Unassembled WGS sequence"/>
</dbReference>
<name>A0ABQ5BDK1_9ASTR</name>
<dbReference type="EMBL" id="BQNB010013188">
    <property type="protein sequence ID" value="GJT12925.1"/>
    <property type="molecule type" value="Genomic_DNA"/>
</dbReference>
<evidence type="ECO:0000313" key="1">
    <source>
        <dbReference type="EMBL" id="GJT12925.1"/>
    </source>
</evidence>
<reference evidence="1" key="2">
    <citation type="submission" date="2022-01" db="EMBL/GenBank/DDBJ databases">
        <authorList>
            <person name="Yamashiro T."/>
            <person name="Shiraishi A."/>
            <person name="Satake H."/>
            <person name="Nakayama K."/>
        </authorList>
    </citation>
    <scope>NUCLEOTIDE SEQUENCE</scope>
</reference>
<sequence length="98" mass="11266">MVRLVKHGLEKFGFESIENNDKSLSESQLDHEMVDRFVEMVVRVVLECRHGKGYCVVREIDDELVEEVEAIHVGKRMMVLDIDVEEGRFEGDEDGGEV</sequence>
<comment type="caution">
    <text evidence="1">The sequence shown here is derived from an EMBL/GenBank/DDBJ whole genome shotgun (WGS) entry which is preliminary data.</text>
</comment>
<keyword evidence="2" id="KW-1185">Reference proteome</keyword>
<accession>A0ABQ5BDK1</accession>
<organism evidence="1 2">
    <name type="scientific">Tanacetum coccineum</name>
    <dbReference type="NCBI Taxonomy" id="301880"/>
    <lineage>
        <taxon>Eukaryota</taxon>
        <taxon>Viridiplantae</taxon>
        <taxon>Streptophyta</taxon>
        <taxon>Embryophyta</taxon>
        <taxon>Tracheophyta</taxon>
        <taxon>Spermatophyta</taxon>
        <taxon>Magnoliopsida</taxon>
        <taxon>eudicotyledons</taxon>
        <taxon>Gunneridae</taxon>
        <taxon>Pentapetalae</taxon>
        <taxon>asterids</taxon>
        <taxon>campanulids</taxon>
        <taxon>Asterales</taxon>
        <taxon>Asteraceae</taxon>
        <taxon>Asteroideae</taxon>
        <taxon>Anthemideae</taxon>
        <taxon>Anthemidinae</taxon>
        <taxon>Tanacetum</taxon>
    </lineage>
</organism>